<feature type="compositionally biased region" description="Low complexity" evidence="1">
    <location>
        <begin position="215"/>
        <end position="239"/>
    </location>
</feature>
<evidence type="ECO:0008006" key="4">
    <source>
        <dbReference type="Google" id="ProtNLM"/>
    </source>
</evidence>
<name>A0ABN9X223_9DINO</name>
<evidence type="ECO:0000256" key="1">
    <source>
        <dbReference type="SAM" id="MobiDB-lite"/>
    </source>
</evidence>
<dbReference type="EMBL" id="CAUYUJ010019528">
    <property type="protein sequence ID" value="CAK0891879.1"/>
    <property type="molecule type" value="Genomic_DNA"/>
</dbReference>
<dbReference type="Gene3D" id="3.30.420.10">
    <property type="entry name" value="Ribonuclease H-like superfamily/Ribonuclease H"/>
    <property type="match status" value="1"/>
</dbReference>
<feature type="region of interest" description="Disordered" evidence="1">
    <location>
        <begin position="489"/>
        <end position="517"/>
    </location>
</feature>
<feature type="compositionally biased region" description="Low complexity" evidence="1">
    <location>
        <begin position="976"/>
        <end position="989"/>
    </location>
</feature>
<dbReference type="PANTHER" id="PTHR11439:SF440">
    <property type="entry name" value="INTEGRASE CATALYTIC DOMAIN-CONTAINING PROTEIN"/>
    <property type="match status" value="1"/>
</dbReference>
<organism evidence="2 3">
    <name type="scientific">Prorocentrum cordatum</name>
    <dbReference type="NCBI Taxonomy" id="2364126"/>
    <lineage>
        <taxon>Eukaryota</taxon>
        <taxon>Sar</taxon>
        <taxon>Alveolata</taxon>
        <taxon>Dinophyceae</taxon>
        <taxon>Prorocentrales</taxon>
        <taxon>Prorocentraceae</taxon>
        <taxon>Prorocentrum</taxon>
    </lineage>
</organism>
<feature type="region of interest" description="Disordered" evidence="1">
    <location>
        <begin position="532"/>
        <end position="563"/>
    </location>
</feature>
<protein>
    <recommendedName>
        <fullName evidence="4">Retrovirus-related Pol polyprotein from transposon TNT 1-94</fullName>
    </recommendedName>
</protein>
<dbReference type="PANTHER" id="PTHR11439">
    <property type="entry name" value="GAG-POL-RELATED RETROTRANSPOSON"/>
    <property type="match status" value="1"/>
</dbReference>
<feature type="region of interest" description="Disordered" evidence="1">
    <location>
        <begin position="970"/>
        <end position="989"/>
    </location>
</feature>
<accession>A0ABN9X223</accession>
<feature type="region of interest" description="Disordered" evidence="1">
    <location>
        <begin position="206"/>
        <end position="240"/>
    </location>
</feature>
<evidence type="ECO:0000313" key="2">
    <source>
        <dbReference type="EMBL" id="CAK0891879.1"/>
    </source>
</evidence>
<keyword evidence="3" id="KW-1185">Reference proteome</keyword>
<reference evidence="2" key="1">
    <citation type="submission" date="2023-10" db="EMBL/GenBank/DDBJ databases">
        <authorList>
            <person name="Chen Y."/>
            <person name="Shah S."/>
            <person name="Dougan E. K."/>
            <person name="Thang M."/>
            <person name="Chan C."/>
        </authorList>
    </citation>
    <scope>NUCLEOTIDE SEQUENCE [LARGE SCALE GENOMIC DNA]</scope>
</reference>
<dbReference type="Proteomes" id="UP001189429">
    <property type="component" value="Unassembled WGS sequence"/>
</dbReference>
<sequence>MESIGDTYAGPLESRALQRVMSPNVPTIHGTQLGAQVRQCAACFDYVVGPAVQCDNCGGIVHAHCMQVFGRSLVCVTCIAERDAFVAARRSTMIQHRAQQFGRALASGGQLAGQVVGATAFGLGAGVARLASGVLAGARQTMGGVAEIPGPARPRVLPALQPADGAAPLGGQQLSIDMADRMAAMEAGLVRLRAESAQYREEFGLHQSGGGGCATPGASSAAGQPAPSTPHSTSAAAAAEVDQDGVDGASALLAAALSDPGGAQAPADGIEVAAAVAVAAEVPELSRTGGSKASKYEGWLQTSTLYYASVRPRVEAWWCNLRAAVDASHDEYLHVGPLQRPCICPQTSWAEVGAQRQVEYKYRPYLLQAMPESVKAQALAARQLSCSELVFAVCVEAGPGALRDRAATLKAVERRGNPAAPARGEAVAPDPTIQFTTLRTLVSKMAEADEDFKFRMSNWQFVQGLSGAASCSQSQIDEFWRPLAGEAREVPTDGARQQQRRQQQQQQPQHIQQLGKKVQAKVASLEAQIAFPKGAGKGGGQPLKPGPKGKAGGPTKGKNKGKDAEQSKFCQFFESDAGCKQGGACAWPHRELQASEGKCFNCGSKGRSKGACSRPKREAAAKAAERMLLADTVAARELRSIPVEGDPGVETRRVDLQAATGSVEARMGEDDVVYVESDAPLQPLFSLGIYIEECGLGLEWAPEACGLRLPDHRCLELRRAGGSIFIEGGDAEVLQRLRAAVRLARGRAVVAQAIRAAASLAELAKHRSYGRPALSAVSAGSPQGACARATAWALLPGQVLTQAEVAQQGCNVADARVAAAAGDAASLAEVCASVADPSGSAADGDARAGADVSEAKVWYFTVPLERKTAEECIRGLDAVVAAIGLEFQGQAVFRIHSDRASELSGPRVRAHFATQQIVVASAPGFEPNSNPRAERGIGVIKGRARKGKEWGFEVSSSFVVDVSAAPPGPSLGDAGGSADRGAAAAPGCRPGAQAAAATLATRRSKEKAIAEQGGDDYDDEAPSEFHDIVKGYGVQVASGKDLANAFGAEREEWKNAMAAELASMEEKGVFHELSVAESRAVPASRILPMKLVPGIKPADEAGCRRGRVRGVACGNFQKKDPTEELYTANVDISSVRTAIAVAAHQGWAIGAMDVSTAFLNADLPASSAEVILRPPALFVKYGLVKPGVLWRDKDLRALVCDYGGEPVRLKQSTVDPAVWAIVPVAEPRVGSERRALGYLLNYVDDFLLAGPSALIAALEGRLQAVWKGAAQPIIGPLTPGELRYLSLVIEARADCYTVRQKEYVEDPPAKWGLDKGSSVGAISIDPLPGGQGETAGHEIADARLAQRMAGGLLWLSGRTRPDVAFAVSRLASQAAANPPWALRLGKRILRYLAGTRSHGLVFEPQGEAMKLEVYAGASFEPEVSQTGVSTFLGGCLVDWRSCKQPQPARSAAEAEITALSMGCVMLEGAEAVLGSMGI</sequence>
<dbReference type="InterPro" id="IPR036397">
    <property type="entry name" value="RNaseH_sf"/>
</dbReference>
<evidence type="ECO:0000313" key="3">
    <source>
        <dbReference type="Proteomes" id="UP001189429"/>
    </source>
</evidence>
<proteinExistence type="predicted"/>
<gene>
    <name evidence="2" type="ORF">PCOR1329_LOCUS71680</name>
</gene>
<feature type="non-terminal residue" evidence="2">
    <location>
        <position position="1478"/>
    </location>
</feature>
<feature type="compositionally biased region" description="Low complexity" evidence="1">
    <location>
        <begin position="496"/>
        <end position="513"/>
    </location>
</feature>
<comment type="caution">
    <text evidence="2">The sequence shown here is derived from an EMBL/GenBank/DDBJ whole genome shotgun (WGS) entry which is preliminary data.</text>
</comment>